<evidence type="ECO:0000313" key="1">
    <source>
        <dbReference type="EMBL" id="GET40088.1"/>
    </source>
</evidence>
<protein>
    <recommendedName>
        <fullName evidence="3">PIN domain-containing protein</fullName>
    </recommendedName>
</protein>
<dbReference type="RefSeq" id="WP_226585872.1">
    <property type="nucleotide sequence ID" value="NZ_BLAY01000082.1"/>
</dbReference>
<reference evidence="1" key="1">
    <citation type="submission" date="2019-10" db="EMBL/GenBank/DDBJ databases">
        <title>Draft genome sequece of Microseira wollei NIES-4236.</title>
        <authorList>
            <person name="Yamaguchi H."/>
            <person name="Suzuki S."/>
            <person name="Kawachi M."/>
        </authorList>
    </citation>
    <scope>NUCLEOTIDE SEQUENCE</scope>
    <source>
        <strain evidence="1">NIES-4236</strain>
    </source>
</reference>
<dbReference type="Proteomes" id="UP001050975">
    <property type="component" value="Unassembled WGS sequence"/>
</dbReference>
<dbReference type="AlphaFoldDB" id="A0AAV3XC54"/>
<proteinExistence type="predicted"/>
<accession>A0AAV3XC54</accession>
<evidence type="ECO:0000313" key="2">
    <source>
        <dbReference type="Proteomes" id="UP001050975"/>
    </source>
</evidence>
<keyword evidence="2" id="KW-1185">Reference proteome</keyword>
<comment type="caution">
    <text evidence="1">The sequence shown here is derived from an EMBL/GenBank/DDBJ whole genome shotgun (WGS) entry which is preliminary data.</text>
</comment>
<name>A0AAV3XC54_9CYAN</name>
<sequence length="184" mass="20951">MPAKISRRLVIDASVARAAGGENATNPISQNCRDFLKALWDFGHIIVMTPDIKEEWNKHQSIFAKRWRSSMAAKKQLEYRSDIPENRELWNAIDRLAATDKQRAEMFKDLRLIEAALATDKTVVSLDDNTARKFFANAADEIDELKDIVWVNPAKPEEQAIVWLENGAAPEKDRKLGFRSQEIG</sequence>
<organism evidence="1 2">
    <name type="scientific">Microseira wollei NIES-4236</name>
    <dbReference type="NCBI Taxonomy" id="2530354"/>
    <lineage>
        <taxon>Bacteria</taxon>
        <taxon>Bacillati</taxon>
        <taxon>Cyanobacteriota</taxon>
        <taxon>Cyanophyceae</taxon>
        <taxon>Oscillatoriophycideae</taxon>
        <taxon>Aerosakkonematales</taxon>
        <taxon>Aerosakkonemataceae</taxon>
        <taxon>Microseira</taxon>
    </lineage>
</organism>
<evidence type="ECO:0008006" key="3">
    <source>
        <dbReference type="Google" id="ProtNLM"/>
    </source>
</evidence>
<gene>
    <name evidence="1" type="ORF">MiSe_48960</name>
</gene>
<dbReference type="EMBL" id="BLAY01000082">
    <property type="protein sequence ID" value="GET40088.1"/>
    <property type="molecule type" value="Genomic_DNA"/>
</dbReference>